<dbReference type="Gene3D" id="3.40.50.1820">
    <property type="entry name" value="alpha/beta hydrolase"/>
    <property type="match status" value="1"/>
</dbReference>
<reference evidence="3 4" key="1">
    <citation type="submission" date="2018-01" db="EMBL/GenBank/DDBJ databases">
        <title>A novel member of the phylum Bacteroidetes isolated from glacier ice.</title>
        <authorList>
            <person name="Liu Q."/>
            <person name="Xin Y.-H."/>
        </authorList>
    </citation>
    <scope>NUCLEOTIDE SEQUENCE [LARGE SCALE GENOMIC DNA]</scope>
    <source>
        <strain evidence="3 4">RB1R16</strain>
    </source>
</reference>
<evidence type="ECO:0000256" key="1">
    <source>
        <dbReference type="SAM" id="SignalP"/>
    </source>
</evidence>
<proteinExistence type="predicted"/>
<evidence type="ECO:0000259" key="2">
    <source>
        <dbReference type="Pfam" id="PF01764"/>
    </source>
</evidence>
<gene>
    <name evidence="3" type="ORF">CJD36_019335</name>
</gene>
<accession>A0A2S7SR71</accession>
<dbReference type="InterPro" id="IPR029058">
    <property type="entry name" value="AB_hydrolase_fold"/>
</dbReference>
<dbReference type="SUPFAM" id="SSF53474">
    <property type="entry name" value="alpha/beta-Hydrolases"/>
    <property type="match status" value="1"/>
</dbReference>
<dbReference type="InterPro" id="IPR002921">
    <property type="entry name" value="Fungal_lipase-type"/>
</dbReference>
<feature type="chain" id="PRO_5015418417" evidence="1">
    <location>
        <begin position="20"/>
        <end position="367"/>
    </location>
</feature>
<sequence>MQKVLAQLLCLLIISNSYAQLLKPGFDATEYEGTLRRSAVQVDTKFRGATPKETGFTRVFRGTEVGLHNRWDLWLNRDSTIIVINFRGTTYDVDSWLENFYSAMIPATGTLKLDSNYTFNYKLANDPKATVHVGWTIGIGSMAPEVMAKIKEYHTRGVKQVILEGHSQGGALSTLMASYLHYQQIAGNLPGDIVFKTYASAAPKVGNLYYAYDFDYITRGGWAFTIVNTADWVPETPVSIQTPNDFNKLNPFSNSREQVKTQKRLVRVALSHVYNRLSKTPRRAQRTYNRYVGKLAYKQVKKYMPRLEQPRYSGTCNYMRAGNPIVLQPDADYYKKFPDSGSNVFRHHIFEPYYYLVKKNYSPVIVP</sequence>
<evidence type="ECO:0000313" key="3">
    <source>
        <dbReference type="EMBL" id="PQJ09399.1"/>
    </source>
</evidence>
<dbReference type="EMBL" id="PPSL01000006">
    <property type="protein sequence ID" value="PQJ09399.1"/>
    <property type="molecule type" value="Genomic_DNA"/>
</dbReference>
<feature type="domain" description="Fungal lipase-type" evidence="2">
    <location>
        <begin position="83"/>
        <end position="238"/>
    </location>
</feature>
<dbReference type="InterPro" id="IPR051218">
    <property type="entry name" value="Sec_MonoDiacylglyc_Lipase"/>
</dbReference>
<protein>
    <submittedName>
        <fullName evidence="3">Lipase</fullName>
    </submittedName>
</protein>
<comment type="caution">
    <text evidence="3">The sequence shown here is derived from an EMBL/GenBank/DDBJ whole genome shotgun (WGS) entry which is preliminary data.</text>
</comment>
<dbReference type="GO" id="GO:0006629">
    <property type="term" value="P:lipid metabolic process"/>
    <property type="evidence" value="ECO:0007669"/>
    <property type="project" value="InterPro"/>
</dbReference>
<keyword evidence="1" id="KW-0732">Signal</keyword>
<feature type="signal peptide" evidence="1">
    <location>
        <begin position="1"/>
        <end position="19"/>
    </location>
</feature>
<dbReference type="RefSeq" id="WP_105040849.1">
    <property type="nucleotide sequence ID" value="NZ_PPSL01000006.1"/>
</dbReference>
<dbReference type="OrthoDB" id="927373at2"/>
<keyword evidence="4" id="KW-1185">Reference proteome</keyword>
<evidence type="ECO:0000313" key="4">
    <source>
        <dbReference type="Proteomes" id="UP000239872"/>
    </source>
</evidence>
<dbReference type="PANTHER" id="PTHR45856">
    <property type="entry name" value="ALPHA/BETA-HYDROLASES SUPERFAMILY PROTEIN"/>
    <property type="match status" value="1"/>
</dbReference>
<dbReference type="PANTHER" id="PTHR45856:SF11">
    <property type="entry name" value="FUNGAL LIPASE-LIKE DOMAIN-CONTAINING PROTEIN"/>
    <property type="match status" value="1"/>
</dbReference>
<dbReference type="Pfam" id="PF01764">
    <property type="entry name" value="Lipase_3"/>
    <property type="match status" value="1"/>
</dbReference>
<organism evidence="3 4">
    <name type="scientific">Flavipsychrobacter stenotrophus</name>
    <dbReference type="NCBI Taxonomy" id="2077091"/>
    <lineage>
        <taxon>Bacteria</taxon>
        <taxon>Pseudomonadati</taxon>
        <taxon>Bacteroidota</taxon>
        <taxon>Chitinophagia</taxon>
        <taxon>Chitinophagales</taxon>
        <taxon>Chitinophagaceae</taxon>
        <taxon>Flavipsychrobacter</taxon>
    </lineage>
</organism>
<dbReference type="AlphaFoldDB" id="A0A2S7SR71"/>
<dbReference type="Proteomes" id="UP000239872">
    <property type="component" value="Unassembled WGS sequence"/>
</dbReference>
<name>A0A2S7SR71_9BACT</name>